<evidence type="ECO:0000313" key="1">
    <source>
        <dbReference type="EMBL" id="CDW43923.1"/>
    </source>
</evidence>
<protein>
    <submittedName>
        <fullName evidence="1">Uncharacterized protein</fullName>
    </submittedName>
</protein>
<reference evidence="1" key="1">
    <citation type="submission" date="2014-05" db="EMBL/GenBank/DDBJ databases">
        <authorList>
            <person name="Chronopoulou M."/>
        </authorList>
    </citation>
    <scope>NUCLEOTIDE SEQUENCE</scope>
    <source>
        <tissue evidence="1">Whole organism</tissue>
    </source>
</reference>
<name>A0A0K2V093_LEPSM</name>
<dbReference type="AlphaFoldDB" id="A0A0K2V093"/>
<organism evidence="1">
    <name type="scientific">Lepeophtheirus salmonis</name>
    <name type="common">Salmon louse</name>
    <name type="synonym">Caligus salmonis</name>
    <dbReference type="NCBI Taxonomy" id="72036"/>
    <lineage>
        <taxon>Eukaryota</taxon>
        <taxon>Metazoa</taxon>
        <taxon>Ecdysozoa</taxon>
        <taxon>Arthropoda</taxon>
        <taxon>Crustacea</taxon>
        <taxon>Multicrustacea</taxon>
        <taxon>Hexanauplia</taxon>
        <taxon>Copepoda</taxon>
        <taxon>Siphonostomatoida</taxon>
        <taxon>Caligidae</taxon>
        <taxon>Lepeophtheirus</taxon>
    </lineage>
</organism>
<proteinExistence type="predicted"/>
<sequence>MNTFEIGKLSFDGCFRWDRVWITFFKPSFGLNSVFPIKKQR</sequence>
<dbReference type="EMBL" id="HACA01026562">
    <property type="protein sequence ID" value="CDW43923.1"/>
    <property type="molecule type" value="Transcribed_RNA"/>
</dbReference>
<accession>A0A0K2V093</accession>